<evidence type="ECO:0000313" key="3">
    <source>
        <dbReference type="Proteomes" id="UP001595279"/>
    </source>
</evidence>
<comment type="caution">
    <text evidence="2">The sequence shown here is derived from an EMBL/GenBank/DDBJ whole genome shotgun (WGS) entry which is preliminary data.</text>
</comment>
<name>A0ABV7CU87_9BACI</name>
<dbReference type="EMBL" id="JBHRSA010000025">
    <property type="protein sequence ID" value="MFC3039823.1"/>
    <property type="molecule type" value="Genomic_DNA"/>
</dbReference>
<evidence type="ECO:0000313" key="2">
    <source>
        <dbReference type="EMBL" id="MFC3039823.1"/>
    </source>
</evidence>
<gene>
    <name evidence="2" type="ORF">ACFOGI_06125</name>
</gene>
<reference evidence="3" key="1">
    <citation type="journal article" date="2019" name="Int. J. Syst. Evol. Microbiol.">
        <title>The Global Catalogue of Microorganisms (GCM) 10K type strain sequencing project: providing services to taxonomists for standard genome sequencing and annotation.</title>
        <authorList>
            <consortium name="The Broad Institute Genomics Platform"/>
            <consortium name="The Broad Institute Genome Sequencing Center for Infectious Disease"/>
            <person name="Wu L."/>
            <person name="Ma J."/>
        </authorList>
    </citation>
    <scope>NUCLEOTIDE SEQUENCE [LARGE SCALE GENOMIC DNA]</scope>
    <source>
        <strain evidence="3">KCTC 13128</strain>
    </source>
</reference>
<keyword evidence="3" id="KW-1185">Reference proteome</keyword>
<organism evidence="2 3">
    <name type="scientific">Virgibacillus xinjiangensis</name>
    <dbReference type="NCBI Taxonomy" id="393090"/>
    <lineage>
        <taxon>Bacteria</taxon>
        <taxon>Bacillati</taxon>
        <taxon>Bacillota</taxon>
        <taxon>Bacilli</taxon>
        <taxon>Bacillales</taxon>
        <taxon>Bacillaceae</taxon>
        <taxon>Virgibacillus</taxon>
    </lineage>
</organism>
<protein>
    <submittedName>
        <fullName evidence="2">Uncharacterized protein</fullName>
    </submittedName>
</protein>
<proteinExistence type="predicted"/>
<sequence>MISAAHAGNPPERDDIGSTRVKSAGARGYQQHAREIGRSARISAAPAGNPPELSFIGITRGKSAGARGPASIKIERMFTTFPLLPV</sequence>
<feature type="region of interest" description="Disordered" evidence="1">
    <location>
        <begin position="1"/>
        <end position="52"/>
    </location>
</feature>
<dbReference type="Proteomes" id="UP001595279">
    <property type="component" value="Unassembled WGS sequence"/>
</dbReference>
<accession>A0ABV7CU87</accession>
<evidence type="ECO:0000256" key="1">
    <source>
        <dbReference type="SAM" id="MobiDB-lite"/>
    </source>
</evidence>
<dbReference type="RefSeq" id="WP_390270018.1">
    <property type="nucleotide sequence ID" value="NZ_JBHRSA010000025.1"/>
</dbReference>